<dbReference type="PANTHER" id="PTHR34697">
    <property type="entry name" value="PHOSPHATIDYLGLYCEROL LYSYLTRANSFERASE"/>
    <property type="match status" value="1"/>
</dbReference>
<dbReference type="GO" id="GO:0005886">
    <property type="term" value="C:plasma membrane"/>
    <property type="evidence" value="ECO:0007669"/>
    <property type="project" value="UniProtKB-SubCell"/>
</dbReference>
<comment type="caution">
    <text evidence="7">The sequence shown here is derived from an EMBL/GenBank/DDBJ whole genome shotgun (WGS) entry which is preliminary data.</text>
</comment>
<evidence type="ECO:0000256" key="2">
    <source>
        <dbReference type="ARBA" id="ARBA00022475"/>
    </source>
</evidence>
<organism evidence="7 8">
    <name type="scientific">Phytohabitans houttuyneae</name>
    <dbReference type="NCBI Taxonomy" id="1076126"/>
    <lineage>
        <taxon>Bacteria</taxon>
        <taxon>Bacillati</taxon>
        <taxon>Actinomycetota</taxon>
        <taxon>Actinomycetes</taxon>
        <taxon>Micromonosporales</taxon>
        <taxon>Micromonosporaceae</taxon>
    </lineage>
</organism>
<reference evidence="7 8" key="1">
    <citation type="submission" date="2020-03" db="EMBL/GenBank/DDBJ databases">
        <title>Whole genome shotgun sequence of Phytohabitans houttuyneae NBRC 108639.</title>
        <authorList>
            <person name="Komaki H."/>
            <person name="Tamura T."/>
        </authorList>
    </citation>
    <scope>NUCLEOTIDE SEQUENCE [LARGE SCALE GENOMIC DNA]</scope>
    <source>
        <strain evidence="7 8">NBRC 108639</strain>
    </source>
</reference>
<dbReference type="Pfam" id="PF09924">
    <property type="entry name" value="LPG_synthase_C"/>
    <property type="match status" value="1"/>
</dbReference>
<evidence type="ECO:0000259" key="6">
    <source>
        <dbReference type="Pfam" id="PF09924"/>
    </source>
</evidence>
<dbReference type="GO" id="GO:0016755">
    <property type="term" value="F:aminoacyltransferase activity"/>
    <property type="evidence" value="ECO:0007669"/>
    <property type="project" value="TreeGrafter"/>
</dbReference>
<protein>
    <recommendedName>
        <fullName evidence="6">Phosphatidylglycerol lysyltransferase C-terminal domain-containing protein</fullName>
    </recommendedName>
</protein>
<feature type="domain" description="Phosphatidylglycerol lysyltransferase C-terminal" evidence="6">
    <location>
        <begin position="18"/>
        <end position="312"/>
    </location>
</feature>
<dbReference type="EMBL" id="BLPF01000002">
    <property type="protein sequence ID" value="GFJ81441.1"/>
    <property type="molecule type" value="Genomic_DNA"/>
</dbReference>
<dbReference type="Proteomes" id="UP000482800">
    <property type="component" value="Unassembled WGS sequence"/>
</dbReference>
<dbReference type="PANTHER" id="PTHR34697:SF2">
    <property type="entry name" value="PHOSPHATIDYLGLYCEROL LYSYLTRANSFERASE"/>
    <property type="match status" value="1"/>
</dbReference>
<dbReference type="InterPro" id="IPR016181">
    <property type="entry name" value="Acyl_CoA_acyltransferase"/>
</dbReference>
<gene>
    <name evidence="7" type="ORF">Phou_056210</name>
</gene>
<evidence type="ECO:0000256" key="4">
    <source>
        <dbReference type="ARBA" id="ARBA00022989"/>
    </source>
</evidence>
<dbReference type="GO" id="GO:0055091">
    <property type="term" value="P:phospholipid homeostasis"/>
    <property type="evidence" value="ECO:0007669"/>
    <property type="project" value="TreeGrafter"/>
</dbReference>
<evidence type="ECO:0000256" key="3">
    <source>
        <dbReference type="ARBA" id="ARBA00022692"/>
    </source>
</evidence>
<evidence type="ECO:0000256" key="5">
    <source>
        <dbReference type="ARBA" id="ARBA00023136"/>
    </source>
</evidence>
<sequence length="332" mass="37522">MITAVETTEYVRNTIMEYASADNPSSFLAMSQGNSYFISPGRKGVIVYRATGRYFVQFGGPFAPEESYRELLAEFVAFAKEQEREIVAVQLQRADALTYADCGFSVSQIGASYAVDLETFTLAGTRFMQLRNKISRALRNGLTIIEADYDEWQASVEEIDRLWLPLKGEGKRQLEFLVGQCGGPAQRYRRLFIGLVDGKMAGYILYSPVYGSRPGWMHDLSRRRPDLSPGVMEAINKAAIDKFQEEGVRWLHFGFTPFTGLDEKLELPGSSPAFRWFMSFLWEHGEAVYPAATQLDYKRKWNQSIVLPEYAAFQGPASIPAFVHIFRACNAL</sequence>
<evidence type="ECO:0000313" key="8">
    <source>
        <dbReference type="Proteomes" id="UP000482800"/>
    </source>
</evidence>
<keyword evidence="2" id="KW-1003">Cell membrane</keyword>
<keyword evidence="8" id="KW-1185">Reference proteome</keyword>
<name>A0A6V8KG29_9ACTN</name>
<dbReference type="SUPFAM" id="SSF55729">
    <property type="entry name" value="Acyl-CoA N-acyltransferases (Nat)"/>
    <property type="match status" value="1"/>
</dbReference>
<dbReference type="InterPro" id="IPR051211">
    <property type="entry name" value="PG_lysyltransferase"/>
</dbReference>
<proteinExistence type="predicted"/>
<dbReference type="AlphaFoldDB" id="A0A6V8KG29"/>
<dbReference type="InterPro" id="IPR024320">
    <property type="entry name" value="LPG_synthase_C"/>
</dbReference>
<reference evidence="7 8" key="2">
    <citation type="submission" date="2020-03" db="EMBL/GenBank/DDBJ databases">
        <authorList>
            <person name="Ichikawa N."/>
            <person name="Kimura A."/>
            <person name="Kitahashi Y."/>
            <person name="Uohara A."/>
        </authorList>
    </citation>
    <scope>NUCLEOTIDE SEQUENCE [LARGE SCALE GENOMIC DNA]</scope>
    <source>
        <strain evidence="7 8">NBRC 108639</strain>
    </source>
</reference>
<accession>A0A6V8KG29</accession>
<keyword evidence="5" id="KW-0472">Membrane</keyword>
<keyword evidence="4" id="KW-1133">Transmembrane helix</keyword>
<evidence type="ECO:0000313" key="7">
    <source>
        <dbReference type="EMBL" id="GFJ81441.1"/>
    </source>
</evidence>
<keyword evidence="3" id="KW-0812">Transmembrane</keyword>
<evidence type="ECO:0000256" key="1">
    <source>
        <dbReference type="ARBA" id="ARBA00004651"/>
    </source>
</evidence>
<comment type="subcellular location">
    <subcellularLocation>
        <location evidence="1">Cell membrane</location>
        <topology evidence="1">Multi-pass membrane protein</topology>
    </subcellularLocation>
</comment>